<dbReference type="GO" id="GO:0006508">
    <property type="term" value="P:proteolysis"/>
    <property type="evidence" value="ECO:0007669"/>
    <property type="project" value="UniProtKB-KW"/>
</dbReference>
<dbReference type="EMBL" id="CAEY01000173">
    <property type="status" value="NOT_ANNOTATED_CDS"/>
    <property type="molecule type" value="Genomic_DNA"/>
</dbReference>
<dbReference type="InterPro" id="IPR039417">
    <property type="entry name" value="Peptidase_C1A_papain-like"/>
</dbReference>
<dbReference type="PRINTS" id="PR00705">
    <property type="entry name" value="PAPAIN"/>
</dbReference>
<name>T1KK61_TETUR</name>
<feature type="domain" description="Peptidase C1A papain C-terminal" evidence="8">
    <location>
        <begin position="355"/>
        <end position="572"/>
    </location>
</feature>
<keyword evidence="2" id="KW-0645">Protease</keyword>
<evidence type="ECO:0000256" key="2">
    <source>
        <dbReference type="ARBA" id="ARBA00022670"/>
    </source>
</evidence>
<dbReference type="InterPro" id="IPR000668">
    <property type="entry name" value="Peptidase_C1A_C"/>
</dbReference>
<dbReference type="PROSITE" id="PS00139">
    <property type="entry name" value="THIOL_PROTEASE_CYS"/>
    <property type="match status" value="1"/>
</dbReference>
<dbReference type="SMART" id="SM00645">
    <property type="entry name" value="Pept_C1"/>
    <property type="match status" value="1"/>
</dbReference>
<proteinExistence type="inferred from homology"/>
<protein>
    <recommendedName>
        <fullName evidence="12">Peptidase C1A papain C-terminal domain-containing protein</fullName>
    </recommendedName>
</protein>
<accession>T1KK61</accession>
<evidence type="ECO:0000256" key="3">
    <source>
        <dbReference type="ARBA" id="ARBA00022801"/>
    </source>
</evidence>
<dbReference type="Pfam" id="PF00112">
    <property type="entry name" value="Peptidase_C1"/>
    <property type="match status" value="1"/>
</dbReference>
<evidence type="ECO:0000256" key="4">
    <source>
        <dbReference type="ARBA" id="ARBA00022807"/>
    </source>
</evidence>
<evidence type="ECO:0000313" key="10">
    <source>
        <dbReference type="EnsemblMetazoa" id="tetur13g02500.1"/>
    </source>
</evidence>
<dbReference type="InterPro" id="IPR038765">
    <property type="entry name" value="Papain-like_cys_pep_sf"/>
</dbReference>
<evidence type="ECO:0008006" key="12">
    <source>
        <dbReference type="Google" id="ProtNLM"/>
    </source>
</evidence>
<evidence type="ECO:0000259" key="8">
    <source>
        <dbReference type="SMART" id="SM00645"/>
    </source>
</evidence>
<dbReference type="InterPro" id="IPR000169">
    <property type="entry name" value="Pept_cys_AS"/>
</dbReference>
<keyword evidence="7" id="KW-0812">Transmembrane</keyword>
<organism evidence="10 11">
    <name type="scientific">Tetranychus urticae</name>
    <name type="common">Two-spotted spider mite</name>
    <dbReference type="NCBI Taxonomy" id="32264"/>
    <lineage>
        <taxon>Eukaryota</taxon>
        <taxon>Metazoa</taxon>
        <taxon>Ecdysozoa</taxon>
        <taxon>Arthropoda</taxon>
        <taxon>Chelicerata</taxon>
        <taxon>Arachnida</taxon>
        <taxon>Acari</taxon>
        <taxon>Acariformes</taxon>
        <taxon>Trombidiformes</taxon>
        <taxon>Prostigmata</taxon>
        <taxon>Eleutherengona</taxon>
        <taxon>Raphignathae</taxon>
        <taxon>Tetranychoidea</taxon>
        <taxon>Tetranychidae</taxon>
        <taxon>Tetranychus</taxon>
    </lineage>
</organism>
<dbReference type="HOGENOM" id="CLU_779207_0_0_1"/>
<dbReference type="Proteomes" id="UP000015104">
    <property type="component" value="Unassembled WGS sequence"/>
</dbReference>
<dbReference type="SUPFAM" id="SSF54001">
    <property type="entry name" value="Cysteine proteinases"/>
    <property type="match status" value="1"/>
</dbReference>
<dbReference type="FunFam" id="3.90.70.10:FF:000087">
    <property type="entry name" value="Counting factor associated protein D"/>
    <property type="match status" value="1"/>
</dbReference>
<evidence type="ECO:0000259" key="9">
    <source>
        <dbReference type="SMART" id="SM00848"/>
    </source>
</evidence>
<keyword evidence="4" id="KW-0788">Thiol protease</keyword>
<feature type="transmembrane region" description="Helical" evidence="7">
    <location>
        <begin position="12"/>
        <end position="29"/>
    </location>
</feature>
<dbReference type="Pfam" id="PF08246">
    <property type="entry name" value="Inhibitor_I29"/>
    <property type="match status" value="1"/>
</dbReference>
<feature type="domain" description="Cathepsin propeptide inhibitor" evidence="9">
    <location>
        <begin position="273"/>
        <end position="329"/>
    </location>
</feature>
<keyword evidence="3" id="KW-0378">Hydrolase</keyword>
<evidence type="ECO:0000256" key="5">
    <source>
        <dbReference type="ARBA" id="ARBA00023145"/>
    </source>
</evidence>
<dbReference type="CDD" id="cd02248">
    <property type="entry name" value="Peptidase_C1A"/>
    <property type="match status" value="1"/>
</dbReference>
<reference evidence="10" key="2">
    <citation type="submission" date="2015-06" db="UniProtKB">
        <authorList>
            <consortium name="EnsemblMetazoa"/>
        </authorList>
    </citation>
    <scope>IDENTIFICATION</scope>
</reference>
<evidence type="ECO:0000256" key="6">
    <source>
        <dbReference type="ARBA" id="ARBA00023157"/>
    </source>
</evidence>
<dbReference type="eggNOG" id="KOG1543">
    <property type="taxonomic scope" value="Eukaryota"/>
</dbReference>
<keyword evidence="11" id="KW-1185">Reference proteome</keyword>
<comment type="similarity">
    <text evidence="1">Belongs to the peptidase C1 family.</text>
</comment>
<evidence type="ECO:0000256" key="1">
    <source>
        <dbReference type="ARBA" id="ARBA00008455"/>
    </source>
</evidence>
<keyword evidence="5" id="KW-0865">Zymogen</keyword>
<dbReference type="SMART" id="SM00848">
    <property type="entry name" value="Inhibitor_I29"/>
    <property type="match status" value="1"/>
</dbReference>
<keyword evidence="7" id="KW-1133">Transmembrane helix</keyword>
<evidence type="ECO:0000313" key="11">
    <source>
        <dbReference type="Proteomes" id="UP000015104"/>
    </source>
</evidence>
<reference evidence="11" key="1">
    <citation type="submission" date="2011-08" db="EMBL/GenBank/DDBJ databases">
        <authorList>
            <person name="Rombauts S."/>
        </authorList>
    </citation>
    <scope>NUCLEOTIDE SEQUENCE</scope>
    <source>
        <strain evidence="11">London</strain>
    </source>
</reference>
<evidence type="ECO:0000256" key="7">
    <source>
        <dbReference type="SAM" id="Phobius"/>
    </source>
</evidence>
<dbReference type="InterPro" id="IPR013128">
    <property type="entry name" value="Peptidase_C1A"/>
</dbReference>
<dbReference type="InterPro" id="IPR013201">
    <property type="entry name" value="Prot_inhib_I29"/>
</dbReference>
<dbReference type="EnsemblMetazoa" id="tetur13g02500.1">
    <property type="protein sequence ID" value="tetur13g02500.1"/>
    <property type="gene ID" value="tetur13g02500"/>
</dbReference>
<dbReference type="Gene3D" id="3.90.70.10">
    <property type="entry name" value="Cysteine proteinases"/>
    <property type="match status" value="1"/>
</dbReference>
<dbReference type="GO" id="GO:0008234">
    <property type="term" value="F:cysteine-type peptidase activity"/>
    <property type="evidence" value="ECO:0007669"/>
    <property type="project" value="UniProtKB-KW"/>
</dbReference>
<dbReference type="PANTHER" id="PTHR12411">
    <property type="entry name" value="CYSTEINE PROTEASE FAMILY C1-RELATED"/>
    <property type="match status" value="1"/>
</dbReference>
<dbReference type="PROSITE" id="PS00640">
    <property type="entry name" value="THIOL_PROTEASE_ASN"/>
    <property type="match status" value="1"/>
</dbReference>
<keyword evidence="6" id="KW-1015">Disulfide bond</keyword>
<dbReference type="InterPro" id="IPR025661">
    <property type="entry name" value="Pept_asp_AS"/>
</dbReference>
<sequence>MNLTGFINAMSFFNLVIHCFLLVSLPFFVSSSTNNQRSITFDDNYYVEGVIILPYAEIHETFTAYYDGAANRSRIDYYGDLVLTLQRGDINFDDDDVQGVSYKIAYNVDAAGNPGRVCFQVNGSSIDPVAPQSAFPDLTPFIYQGSKACPQYGSEFKGSGICEKYTNIVINGEKKSKYTFWMKRNQSDGSPIPVLYDMEGYNSLFGSHYDRYQVFYQNYRPRSVSAEVFEVTLNMTCGSFPGTGAGKVRHLHNPMSEFVNDEATREAQVSRAFNLFKSAHNKNYENNLTEEKRRNQFRHNHRFIESHNRRNIHYKLKVNHLADFMDSELRYMRGRLRSKGYNGGSPFGLSESKQRPPELDWRIAGAVTPVKDQAICGSCWSFGTIGTIEGVHFVKTGHLVRLSEQQLVDCSWDQGDNGCDGGEDFRAYAYIKKAGGISLDEDYGAYLGQDGKCHDSKVPKVVKLAGFVNVTSGSAEALELALFEQGPVTVAIDASQKTFSFYSHGVYYDENCGNTPDDLDHQVLAVGYGLLYGQRYWLIKNSWSTYWGNDGYILMAQKNNNCGVTTNPTYPLLV</sequence>
<dbReference type="AlphaFoldDB" id="T1KK61"/>
<keyword evidence="7" id="KW-0472">Membrane</keyword>